<name>A0A1E5VTS5_9POAL</name>
<dbReference type="Proteomes" id="UP000095767">
    <property type="component" value="Unassembled WGS sequence"/>
</dbReference>
<feature type="region of interest" description="Disordered" evidence="1">
    <location>
        <begin position="107"/>
        <end position="133"/>
    </location>
</feature>
<proteinExistence type="predicted"/>
<evidence type="ECO:0000313" key="3">
    <source>
        <dbReference type="Proteomes" id="UP000095767"/>
    </source>
</evidence>
<dbReference type="OrthoDB" id="10563923at2759"/>
<evidence type="ECO:0000256" key="1">
    <source>
        <dbReference type="SAM" id="MobiDB-lite"/>
    </source>
</evidence>
<evidence type="ECO:0000313" key="2">
    <source>
        <dbReference type="EMBL" id="OEL28526.1"/>
    </source>
</evidence>
<organism evidence="2 3">
    <name type="scientific">Dichanthelium oligosanthes</name>
    <dbReference type="NCBI Taxonomy" id="888268"/>
    <lineage>
        <taxon>Eukaryota</taxon>
        <taxon>Viridiplantae</taxon>
        <taxon>Streptophyta</taxon>
        <taxon>Embryophyta</taxon>
        <taxon>Tracheophyta</taxon>
        <taxon>Spermatophyta</taxon>
        <taxon>Magnoliopsida</taxon>
        <taxon>Liliopsida</taxon>
        <taxon>Poales</taxon>
        <taxon>Poaceae</taxon>
        <taxon>PACMAD clade</taxon>
        <taxon>Panicoideae</taxon>
        <taxon>Panicodae</taxon>
        <taxon>Paniceae</taxon>
        <taxon>Dichantheliinae</taxon>
        <taxon>Dichanthelium</taxon>
    </lineage>
</organism>
<sequence>MSDSIHLADNCGELVLVHRMLRPSNDDTQGAKYKMGYEVYRVDLDAGDLVPAKCLGGRAVFMAGAAPSLYYLLQRLSPLSQPILSTWCSIVMRRLRMNRIDGYNVEDGSSEPCHQQHSFRCTPSSNSPPLSTR</sequence>
<accession>A0A1E5VTS5</accession>
<feature type="compositionally biased region" description="Polar residues" evidence="1">
    <location>
        <begin position="112"/>
        <end position="133"/>
    </location>
</feature>
<protein>
    <submittedName>
        <fullName evidence="2">Uncharacterized protein</fullName>
    </submittedName>
</protein>
<keyword evidence="3" id="KW-1185">Reference proteome</keyword>
<gene>
    <name evidence="2" type="ORF">BAE44_0010456</name>
</gene>
<dbReference type="EMBL" id="LWDX02029850">
    <property type="protein sequence ID" value="OEL28526.1"/>
    <property type="molecule type" value="Genomic_DNA"/>
</dbReference>
<reference evidence="2 3" key="1">
    <citation type="submission" date="2016-09" db="EMBL/GenBank/DDBJ databases">
        <title>The draft genome of Dichanthelium oligosanthes: A C3 panicoid grass species.</title>
        <authorList>
            <person name="Studer A.J."/>
            <person name="Schnable J.C."/>
            <person name="Brutnell T.P."/>
        </authorList>
    </citation>
    <scope>NUCLEOTIDE SEQUENCE [LARGE SCALE GENOMIC DNA]</scope>
    <source>
        <strain evidence="3">cv. Kellogg 1175</strain>
        <tissue evidence="2">Leaf</tissue>
    </source>
</reference>
<comment type="caution">
    <text evidence="2">The sequence shown here is derived from an EMBL/GenBank/DDBJ whole genome shotgun (WGS) entry which is preliminary data.</text>
</comment>
<dbReference type="AlphaFoldDB" id="A0A1E5VTS5"/>